<evidence type="ECO:0000256" key="1">
    <source>
        <dbReference type="SAM" id="Phobius"/>
    </source>
</evidence>
<feature type="transmembrane region" description="Helical" evidence="1">
    <location>
        <begin position="12"/>
        <end position="28"/>
    </location>
</feature>
<feature type="non-terminal residue" evidence="2">
    <location>
        <position position="1"/>
    </location>
</feature>
<keyword evidence="1" id="KW-1133">Transmembrane helix</keyword>
<gene>
    <name evidence="2" type="ORF">BaRGS_00027002</name>
</gene>
<reference evidence="2 3" key="1">
    <citation type="journal article" date="2023" name="Sci. Data">
        <title>Genome assembly of the Korean intertidal mud-creeper Batillaria attramentaria.</title>
        <authorList>
            <person name="Patra A.K."/>
            <person name="Ho P.T."/>
            <person name="Jun S."/>
            <person name="Lee S.J."/>
            <person name="Kim Y."/>
            <person name="Won Y.J."/>
        </authorList>
    </citation>
    <scope>NUCLEOTIDE SEQUENCE [LARGE SCALE GENOMIC DNA]</scope>
    <source>
        <strain evidence="2">Wonlab-2016</strain>
    </source>
</reference>
<keyword evidence="1" id="KW-0812">Transmembrane</keyword>
<name>A0ABD0K3X8_9CAEN</name>
<dbReference type="EMBL" id="JACVVK020000257">
    <property type="protein sequence ID" value="KAK7481754.1"/>
    <property type="molecule type" value="Genomic_DNA"/>
</dbReference>
<accession>A0ABD0K3X8</accession>
<dbReference type="AlphaFoldDB" id="A0ABD0K3X8"/>
<dbReference type="Proteomes" id="UP001519460">
    <property type="component" value="Unassembled WGS sequence"/>
</dbReference>
<comment type="caution">
    <text evidence="2">The sequence shown here is derived from an EMBL/GenBank/DDBJ whole genome shotgun (WGS) entry which is preliminary data.</text>
</comment>
<proteinExistence type="predicted"/>
<keyword evidence="3" id="KW-1185">Reference proteome</keyword>
<organism evidence="2 3">
    <name type="scientific">Batillaria attramentaria</name>
    <dbReference type="NCBI Taxonomy" id="370345"/>
    <lineage>
        <taxon>Eukaryota</taxon>
        <taxon>Metazoa</taxon>
        <taxon>Spiralia</taxon>
        <taxon>Lophotrochozoa</taxon>
        <taxon>Mollusca</taxon>
        <taxon>Gastropoda</taxon>
        <taxon>Caenogastropoda</taxon>
        <taxon>Sorbeoconcha</taxon>
        <taxon>Cerithioidea</taxon>
        <taxon>Batillariidae</taxon>
        <taxon>Batillaria</taxon>
    </lineage>
</organism>
<evidence type="ECO:0000313" key="3">
    <source>
        <dbReference type="Proteomes" id="UP001519460"/>
    </source>
</evidence>
<protein>
    <submittedName>
        <fullName evidence="2">Uncharacterized protein</fullName>
    </submittedName>
</protein>
<keyword evidence="1" id="KW-0472">Membrane</keyword>
<evidence type="ECO:0000313" key="2">
    <source>
        <dbReference type="EMBL" id="KAK7481754.1"/>
    </source>
</evidence>
<sequence length="121" mass="13263">VSKSGKGVVVRLQIASTFVLFFCFYFHVDASDEHVTSQSRHITQTSKELDGGFQNFDSNFEILSTLRQNLSGKPQAPLLSSSQEGSMLAPFSHRGAVQIALCPDMESGGFTSHTNTLHLRT</sequence>